<dbReference type="InterPro" id="IPR024550">
    <property type="entry name" value="TFIIEa/SarR/Rpc3_HTH_dom"/>
</dbReference>
<dbReference type="Proteomes" id="UP000074294">
    <property type="component" value="Unassembled WGS sequence"/>
</dbReference>
<dbReference type="Pfam" id="PF02002">
    <property type="entry name" value="TFIIE_alpha"/>
    <property type="match status" value="1"/>
</dbReference>
<feature type="region of interest" description="Disordered" evidence="6">
    <location>
        <begin position="1"/>
        <end position="32"/>
    </location>
</feature>
<dbReference type="InterPro" id="IPR016481">
    <property type="entry name" value="TF_E_archaea"/>
</dbReference>
<proteinExistence type="inferred from homology"/>
<dbReference type="EMBL" id="LQMQ01000034">
    <property type="protein sequence ID" value="KUO40819.1"/>
    <property type="molecule type" value="Genomic_DNA"/>
</dbReference>
<dbReference type="PANTHER" id="PTHR13097">
    <property type="entry name" value="TRANSCRIPTION INITIATION FACTOR IIE, ALPHA SUBUNIT"/>
    <property type="match status" value="1"/>
</dbReference>
<protein>
    <recommendedName>
        <fullName evidence="4 5">Transcription factor E</fullName>
        <shortName evidence="4">TFE</shortName>
    </recommendedName>
    <alternativeName>
        <fullName evidence="4">TFIIE subunit alpha homolog</fullName>
    </alternativeName>
    <alternativeName>
        <fullName evidence="4">Transcription initiation factor TFIIE</fullName>
    </alternativeName>
</protein>
<keyword evidence="2 4" id="KW-0238">DNA-binding</keyword>
<dbReference type="GO" id="GO:0006355">
    <property type="term" value="P:regulation of DNA-templated transcription"/>
    <property type="evidence" value="ECO:0007669"/>
    <property type="project" value="UniProtKB-UniRule"/>
</dbReference>
<reference evidence="8 9" key="1">
    <citation type="journal article" date="2016" name="Nat. Microbiol.">
        <title>Genomic inference of the metabolism of cosmopolitan subsurface Archaea, Hadesarchaea.</title>
        <authorList>
            <person name="Baker B.J."/>
            <person name="Saw J.H."/>
            <person name="Lind A.E."/>
            <person name="Lazar C.S."/>
            <person name="Hinrichs K.-U."/>
            <person name="Teske A.P."/>
            <person name="Ettema T.J."/>
        </authorList>
    </citation>
    <scope>NUCLEOTIDE SEQUENCE [LARGE SCALE GENOMIC DNA]</scope>
</reference>
<dbReference type="InterPro" id="IPR036390">
    <property type="entry name" value="WH_DNA-bd_sf"/>
</dbReference>
<evidence type="ECO:0000256" key="5">
    <source>
        <dbReference type="NCBIfam" id="TIGR00373"/>
    </source>
</evidence>
<comment type="similarity">
    <text evidence="4">Belongs to the TFE family.</text>
</comment>
<evidence type="ECO:0000256" key="1">
    <source>
        <dbReference type="ARBA" id="ARBA00023015"/>
    </source>
</evidence>
<dbReference type="SUPFAM" id="SSF46785">
    <property type="entry name" value="Winged helix' DNA-binding domain"/>
    <property type="match status" value="1"/>
</dbReference>
<comment type="caution">
    <text evidence="8">The sequence shown here is derived from an EMBL/GenBank/DDBJ whole genome shotgun (WGS) entry which is preliminary data.</text>
</comment>
<dbReference type="GO" id="GO:0006367">
    <property type="term" value="P:transcription initiation at RNA polymerase II promoter"/>
    <property type="evidence" value="ECO:0007669"/>
    <property type="project" value="InterPro"/>
</dbReference>
<dbReference type="HAMAP" id="MF_01909">
    <property type="entry name" value="TFE_arch"/>
    <property type="match status" value="1"/>
</dbReference>
<comment type="subunit">
    <text evidence="4">Monomer. Interaction with RNA polymerase subunits RpoF and RpoE is necessary for Tfe stimulatory transcription activity. Able to interact with Tbp and RNA polymerase in the absence of DNA promoter. Interacts both with the preinitiation and elongation complexes.</text>
</comment>
<evidence type="ECO:0000313" key="8">
    <source>
        <dbReference type="EMBL" id="KUO40819.1"/>
    </source>
</evidence>
<dbReference type="GO" id="GO:0003677">
    <property type="term" value="F:DNA binding"/>
    <property type="evidence" value="ECO:0007669"/>
    <property type="project" value="UniProtKB-KW"/>
</dbReference>
<dbReference type="InterPro" id="IPR002853">
    <property type="entry name" value="TFIIE_asu"/>
</dbReference>
<dbReference type="Gene3D" id="1.10.10.10">
    <property type="entry name" value="Winged helix-like DNA-binding domain superfamily/Winged helix DNA-binding domain"/>
    <property type="match status" value="1"/>
</dbReference>
<sequence length="210" mass="24037">MTKATAKKSKATTKKKTAGKKPTTGKAKRVKAQAEKAEAKAATVSLENPTIYELLNQVAGEHGYTVAKAIVSEELTDEEIAKRTGIRLNLVRRILYDLYDNRVVSYRRVRDENSGWYIYYWKVDPERALAYVRANRQLLLQKLEEQLEREKNTIYFSCSNGCPKVALEEAAENDFKCPRCRGKLEPYDNSAIITSLERRIQTLREQLTQS</sequence>
<dbReference type="InterPro" id="IPR017919">
    <property type="entry name" value="TFIIE/TFIIEa_HTH"/>
</dbReference>
<dbReference type="STRING" id="1776334.APZ16_02150"/>
<comment type="function">
    <text evidence="4">Transcription factor that plays a role in the activation of archaeal genes transcribed by RNA polymerase. Facilitates transcription initiation by enhancing TATA-box recognition by TATA-box-binding protein (Tbp), and transcription factor B (Tfb) and RNA polymerase recruitment. Not absolutely required for transcription in vitro, but particularly important in cases where Tbp or Tfb function is not optimal. It dynamically alters the nucleic acid-binding properties of RNA polymerases by stabilizing the initiation complex and destabilizing elongation complexes. Seems to translocate with the RNA polymerase following initiation and acts by binding to the non template strand of the transcription bubble in elongation complexes.</text>
</comment>
<dbReference type="PROSITE" id="PS51344">
    <property type="entry name" value="HTH_TFE_IIE"/>
    <property type="match status" value="1"/>
</dbReference>
<evidence type="ECO:0000256" key="3">
    <source>
        <dbReference type="ARBA" id="ARBA00023163"/>
    </source>
</evidence>
<keyword evidence="1 4" id="KW-0805">Transcription regulation</keyword>
<evidence type="ECO:0000259" key="7">
    <source>
        <dbReference type="PROSITE" id="PS51344"/>
    </source>
</evidence>
<dbReference type="AlphaFoldDB" id="A0A147JWE0"/>
<dbReference type="NCBIfam" id="NF004910">
    <property type="entry name" value="PRK06266.1"/>
    <property type="match status" value="1"/>
</dbReference>
<dbReference type="NCBIfam" id="TIGR00373">
    <property type="entry name" value="transcription factor E"/>
    <property type="match status" value="1"/>
</dbReference>
<dbReference type="PANTHER" id="PTHR13097:SF7">
    <property type="entry name" value="GENERAL TRANSCRIPTION FACTOR IIE SUBUNIT 1"/>
    <property type="match status" value="1"/>
</dbReference>
<feature type="domain" description="HTH TFE/IIEalpha-type" evidence="7">
    <location>
        <begin position="47"/>
        <end position="129"/>
    </location>
</feature>
<dbReference type="InterPro" id="IPR039997">
    <property type="entry name" value="TFE"/>
</dbReference>
<organism evidence="8 9">
    <name type="scientific">Hadarchaeum yellowstonense</name>
    <dbReference type="NCBI Taxonomy" id="1776334"/>
    <lineage>
        <taxon>Archaea</taxon>
        <taxon>Methanobacteriati</taxon>
        <taxon>Candidatus Hadarchaeota</taxon>
        <taxon>Candidatus Hadarchaeia</taxon>
        <taxon>Candidatus Hadarchaeales</taxon>
        <taxon>Candidatus Hadarchaeaceae</taxon>
        <taxon>Candidatus Hadarchaeum</taxon>
    </lineage>
</organism>
<feature type="compositionally biased region" description="Basic residues" evidence="6">
    <location>
        <begin position="1"/>
        <end position="19"/>
    </location>
</feature>
<evidence type="ECO:0000256" key="6">
    <source>
        <dbReference type="SAM" id="MobiDB-lite"/>
    </source>
</evidence>
<evidence type="ECO:0000313" key="9">
    <source>
        <dbReference type="Proteomes" id="UP000074294"/>
    </source>
</evidence>
<evidence type="ECO:0000256" key="4">
    <source>
        <dbReference type="HAMAP-Rule" id="MF_01909"/>
    </source>
</evidence>
<keyword evidence="3 4" id="KW-0804">Transcription</keyword>
<dbReference type="InterPro" id="IPR036388">
    <property type="entry name" value="WH-like_DNA-bd_sf"/>
</dbReference>
<accession>A0A147JWE0</accession>
<dbReference type="SMART" id="SM00531">
    <property type="entry name" value="TFIIE"/>
    <property type="match status" value="1"/>
</dbReference>
<name>A0A147JWE0_HADYE</name>
<comment type="domain">
    <text evidence="4">The winged helix domain is involved in binding to DNA in the preinitiation complex.</text>
</comment>
<evidence type="ECO:0000256" key="2">
    <source>
        <dbReference type="ARBA" id="ARBA00023125"/>
    </source>
</evidence>
<gene>
    <name evidence="4" type="primary">tfe</name>
    <name evidence="8" type="ORF">APZ16_02150</name>
</gene>